<organism evidence="1 2">
    <name type="scientific">Phialemonium thermophilum</name>
    <dbReference type="NCBI Taxonomy" id="223376"/>
    <lineage>
        <taxon>Eukaryota</taxon>
        <taxon>Fungi</taxon>
        <taxon>Dikarya</taxon>
        <taxon>Ascomycota</taxon>
        <taxon>Pezizomycotina</taxon>
        <taxon>Sordariomycetes</taxon>
        <taxon>Sordariomycetidae</taxon>
        <taxon>Cephalothecales</taxon>
        <taxon>Cephalothecaceae</taxon>
        <taxon>Phialemonium</taxon>
    </lineage>
</organism>
<protein>
    <submittedName>
        <fullName evidence="1">Uncharacterized protein</fullName>
    </submittedName>
</protein>
<dbReference type="EMBL" id="JAZHXJ010000350">
    <property type="protein sequence ID" value="KAL1864053.1"/>
    <property type="molecule type" value="Genomic_DNA"/>
</dbReference>
<gene>
    <name evidence="1" type="ORF">VTK73DRAFT_6234</name>
</gene>
<accession>A0ABR3WKP3</accession>
<proteinExistence type="predicted"/>
<evidence type="ECO:0000313" key="2">
    <source>
        <dbReference type="Proteomes" id="UP001586593"/>
    </source>
</evidence>
<reference evidence="1 2" key="1">
    <citation type="journal article" date="2024" name="Commun. Biol.">
        <title>Comparative genomic analysis of thermophilic fungi reveals convergent evolutionary adaptations and gene losses.</title>
        <authorList>
            <person name="Steindorff A.S."/>
            <person name="Aguilar-Pontes M.V."/>
            <person name="Robinson A.J."/>
            <person name="Andreopoulos B."/>
            <person name="LaButti K."/>
            <person name="Kuo A."/>
            <person name="Mondo S."/>
            <person name="Riley R."/>
            <person name="Otillar R."/>
            <person name="Haridas S."/>
            <person name="Lipzen A."/>
            <person name="Grimwood J."/>
            <person name="Schmutz J."/>
            <person name="Clum A."/>
            <person name="Reid I.D."/>
            <person name="Moisan M.C."/>
            <person name="Butler G."/>
            <person name="Nguyen T.T.M."/>
            <person name="Dewar K."/>
            <person name="Conant G."/>
            <person name="Drula E."/>
            <person name="Henrissat B."/>
            <person name="Hansel C."/>
            <person name="Singer S."/>
            <person name="Hutchinson M.I."/>
            <person name="de Vries R.P."/>
            <person name="Natvig D.O."/>
            <person name="Powell A.J."/>
            <person name="Tsang A."/>
            <person name="Grigoriev I.V."/>
        </authorList>
    </citation>
    <scope>NUCLEOTIDE SEQUENCE [LARGE SCALE GENOMIC DNA]</scope>
    <source>
        <strain evidence="1 2">ATCC 24622</strain>
    </source>
</reference>
<comment type="caution">
    <text evidence="1">The sequence shown here is derived from an EMBL/GenBank/DDBJ whole genome shotgun (WGS) entry which is preliminary data.</text>
</comment>
<evidence type="ECO:0000313" key="1">
    <source>
        <dbReference type="EMBL" id="KAL1864053.1"/>
    </source>
</evidence>
<name>A0ABR3WKP3_9PEZI</name>
<dbReference type="Proteomes" id="UP001586593">
    <property type="component" value="Unassembled WGS sequence"/>
</dbReference>
<keyword evidence="2" id="KW-1185">Reference proteome</keyword>
<sequence length="237" mass="26906">MLQRWHLYQSRWSRQLQIGEQQDDPLFAVALHSGLFGRARLTLHAGPKKKSPVVATVRRPPGKGHDFEVLFPAHRPSDRLAQHADDNITEDVVLVKAQAPSTSQRSRRCYQFTIKVGRGWERWTQTFEWRAVSRRTGSSLAKNSTGTAGHLPPEETWELVCLDSDLRSPFLPESRDEGDREGRVALWRGTSKSKARRVSFAFVNAGATGELGQRFAELAMITGLALWDEEHRRRQPS</sequence>